<dbReference type="EMBL" id="LFJN01000015">
    <property type="protein sequence ID" value="KPI39446.1"/>
    <property type="molecule type" value="Genomic_DNA"/>
</dbReference>
<evidence type="ECO:0000313" key="1">
    <source>
        <dbReference type="EMBL" id="KPI39446.1"/>
    </source>
</evidence>
<dbReference type="Proteomes" id="UP000038010">
    <property type="component" value="Unassembled WGS sequence"/>
</dbReference>
<evidence type="ECO:0000313" key="2">
    <source>
        <dbReference type="Proteomes" id="UP000038010"/>
    </source>
</evidence>
<accession>A0A0N1HA91</accession>
<sequence>MPVVLAEPKEREVLDHGRKGARALRQIALENALLDEPSPQALAEEIPWSVTRDMLIHLLNGRRQAEAEVSLLKDSMPLMDREHFLGIDKNAEFVKEHHGSFNVGLLDHQVPASTWEGVVKSAKELKSLSTFVSRRTKIARTFRDVRLIENSGNSLLRYRMCKKIDHEAGTRSCKDDNHFKLEDLISPQLLKLRLEVLQSEWEWVDEGKDDEGDERWSHGDLRLTFGDGWFDVDHADLGGFSPVFWAHFDGDEDSIMSANIYLNALLSPVEASSYGNLETLDASQFAMARYSSCSTRINEHFQRGLWIPTFRIKAGFEG</sequence>
<proteinExistence type="predicted"/>
<organism evidence="1 2">
    <name type="scientific">Cyphellophora attinorum</name>
    <dbReference type="NCBI Taxonomy" id="1664694"/>
    <lineage>
        <taxon>Eukaryota</taxon>
        <taxon>Fungi</taxon>
        <taxon>Dikarya</taxon>
        <taxon>Ascomycota</taxon>
        <taxon>Pezizomycotina</taxon>
        <taxon>Eurotiomycetes</taxon>
        <taxon>Chaetothyriomycetidae</taxon>
        <taxon>Chaetothyriales</taxon>
        <taxon>Cyphellophoraceae</taxon>
        <taxon>Cyphellophora</taxon>
    </lineage>
</organism>
<reference evidence="1 2" key="1">
    <citation type="submission" date="2015-06" db="EMBL/GenBank/DDBJ databases">
        <title>Draft genome of the ant-associated black yeast Phialophora attae CBS 131958.</title>
        <authorList>
            <person name="Moreno L.F."/>
            <person name="Stielow B.J."/>
            <person name="de Hoog S."/>
            <person name="Vicente V.A."/>
            <person name="Weiss V.A."/>
            <person name="de Vries M."/>
            <person name="Cruz L.M."/>
            <person name="Souza E.M."/>
        </authorList>
    </citation>
    <scope>NUCLEOTIDE SEQUENCE [LARGE SCALE GENOMIC DNA]</scope>
    <source>
        <strain evidence="1 2">CBS 131958</strain>
    </source>
</reference>
<comment type="caution">
    <text evidence="1">The sequence shown here is derived from an EMBL/GenBank/DDBJ whole genome shotgun (WGS) entry which is preliminary data.</text>
</comment>
<dbReference type="RefSeq" id="XP_017999409.1">
    <property type="nucleotide sequence ID" value="XM_018145461.1"/>
</dbReference>
<dbReference type="VEuPathDB" id="FungiDB:AB675_5262"/>
<dbReference type="GeneID" id="28737341"/>
<dbReference type="AlphaFoldDB" id="A0A0N1HA91"/>
<gene>
    <name evidence="1" type="ORF">AB675_5262</name>
</gene>
<name>A0A0N1HA91_9EURO</name>
<protein>
    <submittedName>
        <fullName evidence="1">Uncharacterized protein</fullName>
    </submittedName>
</protein>
<keyword evidence="2" id="KW-1185">Reference proteome</keyword>